<keyword evidence="3" id="KW-0378">Hydrolase</keyword>
<dbReference type="EMBL" id="JBHTJZ010000005">
    <property type="protein sequence ID" value="MFD0958977.1"/>
    <property type="molecule type" value="Genomic_DNA"/>
</dbReference>
<comment type="cofactor">
    <cofactor evidence="1">
        <name>Mg(2+)</name>
        <dbReference type="ChEBI" id="CHEBI:18420"/>
    </cofactor>
</comment>
<protein>
    <submittedName>
        <fullName evidence="6">Polysaccharide deacetylase family protein</fullName>
    </submittedName>
</protein>
<organism evidence="6 7">
    <name type="scientific">Paenibacillus chungangensis</name>
    <dbReference type="NCBI Taxonomy" id="696535"/>
    <lineage>
        <taxon>Bacteria</taxon>
        <taxon>Bacillati</taxon>
        <taxon>Bacillota</taxon>
        <taxon>Bacilli</taxon>
        <taxon>Bacillales</taxon>
        <taxon>Paenibacillaceae</taxon>
        <taxon>Paenibacillus</taxon>
    </lineage>
</organism>
<comment type="caution">
    <text evidence="6">The sequence shown here is derived from an EMBL/GenBank/DDBJ whole genome shotgun (WGS) entry which is preliminary data.</text>
</comment>
<name>A0ABW3HN78_9BACL</name>
<accession>A0ABW3HN78</accession>
<dbReference type="InterPro" id="IPR011330">
    <property type="entry name" value="Glyco_hydro/deAcase_b/a-brl"/>
</dbReference>
<evidence type="ECO:0000256" key="1">
    <source>
        <dbReference type="ARBA" id="ARBA00001946"/>
    </source>
</evidence>
<dbReference type="Proteomes" id="UP001596989">
    <property type="component" value="Unassembled WGS sequence"/>
</dbReference>
<evidence type="ECO:0000313" key="7">
    <source>
        <dbReference type="Proteomes" id="UP001596989"/>
    </source>
</evidence>
<dbReference type="PANTHER" id="PTHR31609:SF1">
    <property type="entry name" value="CARBOHYDRATE DEACETYLASE"/>
    <property type="match status" value="1"/>
</dbReference>
<gene>
    <name evidence="6" type="ORF">ACFQ2I_06180</name>
</gene>
<evidence type="ECO:0000256" key="4">
    <source>
        <dbReference type="ARBA" id="ARBA00022842"/>
    </source>
</evidence>
<sequence length="309" mass="34366">MSHLAERLGYHAEDRLLLVNADDYGLCHSVNVAVQEMLVLGAVSSATVMMPCAWAYEAAKWSAHHPQYDVGVHLTFTSEWGPYRWGPVTRTGDVSSLVTAEGYFPSDSRSVEETADTAQLKQEMKNQIEMAISLGMSPTHADNHMGSLYGLQTGRHFLADVLDVCAEYGLPFRLPRYVLQENGSIAPPDMQEQARQVAALADAKGVVILDYLVGLPFALGDGETYDALKGEMIALLGNLHAGVTELIIHPSKVTDELRSFHREPEKRGMEHRLFMDEDIKKVLQKEGIRLIKWSELQSLQQRTKKSSQS</sequence>
<dbReference type="RefSeq" id="WP_377562812.1">
    <property type="nucleotide sequence ID" value="NZ_JBHTJZ010000005.1"/>
</dbReference>
<dbReference type="Pfam" id="PF04794">
    <property type="entry name" value="YdjC"/>
    <property type="match status" value="1"/>
</dbReference>
<keyword evidence="4" id="KW-0460">Magnesium</keyword>
<dbReference type="CDD" id="cd10802">
    <property type="entry name" value="YdjC_TTHB029_like"/>
    <property type="match status" value="1"/>
</dbReference>
<proteinExistence type="predicted"/>
<keyword evidence="2" id="KW-0479">Metal-binding</keyword>
<dbReference type="InterPro" id="IPR006879">
    <property type="entry name" value="YdjC-like"/>
</dbReference>
<keyword evidence="5" id="KW-0119">Carbohydrate metabolism</keyword>
<keyword evidence="7" id="KW-1185">Reference proteome</keyword>
<dbReference type="Gene3D" id="3.20.20.370">
    <property type="entry name" value="Glycoside hydrolase/deacetylase"/>
    <property type="match status" value="1"/>
</dbReference>
<evidence type="ECO:0000256" key="5">
    <source>
        <dbReference type="ARBA" id="ARBA00023277"/>
    </source>
</evidence>
<evidence type="ECO:0000256" key="2">
    <source>
        <dbReference type="ARBA" id="ARBA00022723"/>
    </source>
</evidence>
<dbReference type="SUPFAM" id="SSF88713">
    <property type="entry name" value="Glycoside hydrolase/deacetylase"/>
    <property type="match status" value="1"/>
</dbReference>
<reference evidence="7" key="1">
    <citation type="journal article" date="2019" name="Int. J. Syst. Evol. Microbiol.">
        <title>The Global Catalogue of Microorganisms (GCM) 10K type strain sequencing project: providing services to taxonomists for standard genome sequencing and annotation.</title>
        <authorList>
            <consortium name="The Broad Institute Genomics Platform"/>
            <consortium name="The Broad Institute Genome Sequencing Center for Infectious Disease"/>
            <person name="Wu L."/>
            <person name="Ma J."/>
        </authorList>
    </citation>
    <scope>NUCLEOTIDE SEQUENCE [LARGE SCALE GENOMIC DNA]</scope>
    <source>
        <strain evidence="7">CCUG 59129</strain>
    </source>
</reference>
<evidence type="ECO:0000313" key="6">
    <source>
        <dbReference type="EMBL" id="MFD0958977.1"/>
    </source>
</evidence>
<dbReference type="PANTHER" id="PTHR31609">
    <property type="entry name" value="YDJC DEACETYLASE FAMILY MEMBER"/>
    <property type="match status" value="1"/>
</dbReference>
<evidence type="ECO:0000256" key="3">
    <source>
        <dbReference type="ARBA" id="ARBA00022801"/>
    </source>
</evidence>